<evidence type="ECO:0000259" key="5">
    <source>
        <dbReference type="Pfam" id="PF02837"/>
    </source>
</evidence>
<dbReference type="SUPFAM" id="SSF49303">
    <property type="entry name" value="beta-Galactosidase/glucuronidase domain"/>
    <property type="match status" value="1"/>
</dbReference>
<keyword evidence="7" id="KW-1185">Reference proteome</keyword>
<evidence type="ECO:0000313" key="7">
    <source>
        <dbReference type="Proteomes" id="UP000076502"/>
    </source>
</evidence>
<dbReference type="PANTHER" id="PTHR10066:SF67">
    <property type="entry name" value="BETA-GLUCURONIDASE"/>
    <property type="match status" value="1"/>
</dbReference>
<dbReference type="PANTHER" id="PTHR10066">
    <property type="entry name" value="BETA-GLUCURONIDASE"/>
    <property type="match status" value="1"/>
</dbReference>
<dbReference type="PROSITE" id="PS00719">
    <property type="entry name" value="GLYCOSYL_HYDROL_F2_1"/>
    <property type="match status" value="1"/>
</dbReference>
<dbReference type="PRINTS" id="PR00132">
    <property type="entry name" value="GLHYDRLASE2"/>
</dbReference>
<dbReference type="InterPro" id="IPR006104">
    <property type="entry name" value="Glyco_hydro_2_N"/>
</dbReference>
<evidence type="ECO:0000256" key="1">
    <source>
        <dbReference type="ARBA" id="ARBA00007401"/>
    </source>
</evidence>
<evidence type="ECO:0000256" key="2">
    <source>
        <dbReference type="ARBA" id="ARBA00022801"/>
    </source>
</evidence>
<dbReference type="PROSITE" id="PS00608">
    <property type="entry name" value="GLYCOSYL_HYDROL_F2_2"/>
    <property type="match status" value="1"/>
</dbReference>
<dbReference type="GO" id="GO:0005615">
    <property type="term" value="C:extracellular space"/>
    <property type="evidence" value="ECO:0007669"/>
    <property type="project" value="TreeGrafter"/>
</dbReference>
<feature type="domain" description="Glycoside hydrolase family 2 catalytic" evidence="4">
    <location>
        <begin position="356"/>
        <end position="501"/>
    </location>
</feature>
<evidence type="ECO:0000256" key="3">
    <source>
        <dbReference type="ARBA" id="ARBA00023295"/>
    </source>
</evidence>
<dbReference type="InterPro" id="IPR036156">
    <property type="entry name" value="Beta-gal/glucu_dom_sf"/>
</dbReference>
<feature type="domain" description="Glycosyl hydrolases family 2 sugar binding" evidence="5">
    <location>
        <begin position="57"/>
        <end position="232"/>
    </location>
</feature>
<name>A0A154P7W9_DUFNO</name>
<dbReference type="Gene3D" id="2.60.120.260">
    <property type="entry name" value="Galactose-binding domain-like"/>
    <property type="match status" value="1"/>
</dbReference>
<evidence type="ECO:0000259" key="4">
    <source>
        <dbReference type="Pfam" id="PF02836"/>
    </source>
</evidence>
<feature type="domain" description="Glycoside hydrolase family 2 catalytic" evidence="4">
    <location>
        <begin position="711"/>
        <end position="853"/>
    </location>
</feature>
<dbReference type="Gene3D" id="3.20.20.80">
    <property type="entry name" value="Glycosidases"/>
    <property type="match status" value="2"/>
</dbReference>
<dbReference type="Gene3D" id="2.60.40.10">
    <property type="entry name" value="Immunoglobulins"/>
    <property type="match status" value="1"/>
</dbReference>
<dbReference type="InterPro" id="IPR023230">
    <property type="entry name" value="Glyco_hydro_2_CS"/>
</dbReference>
<dbReference type="InterPro" id="IPR017853">
    <property type="entry name" value="GH"/>
</dbReference>
<accession>A0A154P7W9</accession>
<dbReference type="Pfam" id="PF02836">
    <property type="entry name" value="Glyco_hydro_2_C"/>
    <property type="match status" value="2"/>
</dbReference>
<comment type="similarity">
    <text evidence="1">Belongs to the glycosyl hydrolase 2 family.</text>
</comment>
<organism evidence="6 7">
    <name type="scientific">Dufourea novaeangliae</name>
    <name type="common">Sweat bee</name>
    <dbReference type="NCBI Taxonomy" id="178035"/>
    <lineage>
        <taxon>Eukaryota</taxon>
        <taxon>Metazoa</taxon>
        <taxon>Ecdysozoa</taxon>
        <taxon>Arthropoda</taxon>
        <taxon>Hexapoda</taxon>
        <taxon>Insecta</taxon>
        <taxon>Pterygota</taxon>
        <taxon>Neoptera</taxon>
        <taxon>Endopterygota</taxon>
        <taxon>Hymenoptera</taxon>
        <taxon>Apocrita</taxon>
        <taxon>Aculeata</taxon>
        <taxon>Apoidea</taxon>
        <taxon>Anthophila</taxon>
        <taxon>Halictidae</taxon>
        <taxon>Rophitinae</taxon>
        <taxon>Dufourea</taxon>
    </lineage>
</organism>
<gene>
    <name evidence="6" type="ORF">WN55_09454</name>
</gene>
<dbReference type="AlphaFoldDB" id="A0A154P7W9"/>
<dbReference type="Proteomes" id="UP000076502">
    <property type="component" value="Unassembled WGS sequence"/>
</dbReference>
<dbReference type="GO" id="GO:0005975">
    <property type="term" value="P:carbohydrate metabolic process"/>
    <property type="evidence" value="ECO:0007669"/>
    <property type="project" value="InterPro"/>
</dbReference>
<sequence length="880" mass="100280">MWCLIFLSIGAAMAGESGPEIEYPEVPVEYSPLPQEEDAPSPLPGMLYPRESESRELKTLDGMWDFVVSPSGDALKGYKEAWFANDLSKAGKVMQMPVPSSYNDITTSRELRDHIGAVWYQRTFFVPPSWREQRVFVRFGSVNYLAEVWVNGGLVTNHEMGHLPFEAEISSYLLYGGKNRITVAVDNTLLQTSVPQGRIIDTAVDNGTIHTQTYTFDFFNYAGIHRQVNIYTAFDEPVLLHTKPRVYVTDITVRTGLIGDIGIVKYIIQPAGLHEHETPICRVSLLDAEDSLAIKDPVYGFSGTLKVPFAKLWWPRGMSPSPGYMYNLEVTLTVANDTKVDIYRLPIGIRTLIWTNTSFLLNDKPVYMRGFGRHEDSSLRGRGLDLVTMTRDHELLQWVGANAYRTSHYPYSDEVLDLADRLGFLIINECPSVDTENFSPILLARHKDSLSELIRRDKNRPSVIMWSIANEPRTQLPEAGEYFKQVAHHTKALDPTRPVTIALSRAVQSHFGSYDLTHPDSEINSGIVQGSSVRGVYGICQSFWPALLRALIKQRESENDGIPTARGEISLLAEPTFQTMYLMETPITRDEIQLKESIQKMLLDSIFEFNEFEVSEELSLDFLDQFKECEVEAVDEDDENENWEYILAALGIWKRAVWKIGILREYINASFGIRVKAVSANGLVFEEICIAGSIHGKTIGVMKDSLATTATEDKAGEYLDVISFNRYNAWYNNPGRLDAITNRVIGEAEAWHRKYNKPVLMSEYGADTMPGLHELPEYVWSEEYQKEIFSKHFEAFDRLRNEGFFIGEFIWNFADFRTAQTYIRVGGNKKGIFTRDRQPKMAAYHVRKRYYALQKELDGTEIPTDLENYISFRHSQHSEL</sequence>
<dbReference type="SUPFAM" id="SSF49785">
    <property type="entry name" value="Galactose-binding domain-like"/>
    <property type="match status" value="1"/>
</dbReference>
<keyword evidence="2" id="KW-0378">Hydrolase</keyword>
<dbReference type="InterPro" id="IPR023232">
    <property type="entry name" value="Glyco_hydro_2_AS"/>
</dbReference>
<dbReference type="InterPro" id="IPR008979">
    <property type="entry name" value="Galactose-bd-like_sf"/>
</dbReference>
<dbReference type="GO" id="GO:0004566">
    <property type="term" value="F:beta-glucuronidase activity"/>
    <property type="evidence" value="ECO:0007669"/>
    <property type="project" value="TreeGrafter"/>
</dbReference>
<dbReference type="GO" id="GO:0019391">
    <property type="term" value="P:glucuronoside catabolic process"/>
    <property type="evidence" value="ECO:0007669"/>
    <property type="project" value="TreeGrafter"/>
</dbReference>
<keyword evidence="3" id="KW-0326">Glycosidase</keyword>
<dbReference type="Pfam" id="PF02837">
    <property type="entry name" value="Glyco_hydro_2_N"/>
    <property type="match status" value="1"/>
</dbReference>
<dbReference type="SUPFAM" id="SSF51445">
    <property type="entry name" value="(Trans)glycosidases"/>
    <property type="match status" value="2"/>
</dbReference>
<reference evidence="6 7" key="1">
    <citation type="submission" date="2015-07" db="EMBL/GenBank/DDBJ databases">
        <title>The genome of Dufourea novaeangliae.</title>
        <authorList>
            <person name="Pan H."/>
            <person name="Kapheim K."/>
        </authorList>
    </citation>
    <scope>NUCLEOTIDE SEQUENCE [LARGE SCALE GENOMIC DNA]</scope>
    <source>
        <strain evidence="6">0120121106</strain>
        <tissue evidence="6">Whole body</tissue>
    </source>
</reference>
<dbReference type="FunFam" id="2.60.120.260:FF:000027">
    <property type="entry name" value="Beta-glucuronidase"/>
    <property type="match status" value="1"/>
</dbReference>
<dbReference type="InterPro" id="IPR006103">
    <property type="entry name" value="Glyco_hydro_2_cat"/>
</dbReference>
<dbReference type="OrthoDB" id="408532at2759"/>
<dbReference type="InterPro" id="IPR006101">
    <property type="entry name" value="Glyco_hydro_2"/>
</dbReference>
<dbReference type="STRING" id="178035.A0A154P7W9"/>
<protein>
    <submittedName>
        <fullName evidence="6">Beta-glucuronidase</fullName>
    </submittedName>
</protein>
<dbReference type="GO" id="GO:0030246">
    <property type="term" value="F:carbohydrate binding"/>
    <property type="evidence" value="ECO:0007669"/>
    <property type="project" value="TreeGrafter"/>
</dbReference>
<proteinExistence type="inferred from homology"/>
<dbReference type="EMBL" id="KQ434837">
    <property type="protein sequence ID" value="KZC07943.1"/>
    <property type="molecule type" value="Genomic_DNA"/>
</dbReference>
<evidence type="ECO:0000313" key="6">
    <source>
        <dbReference type="EMBL" id="KZC07943.1"/>
    </source>
</evidence>
<dbReference type="FunFam" id="2.60.40.10:FF:000628">
    <property type="entry name" value="Beta-glucuronidase"/>
    <property type="match status" value="1"/>
</dbReference>
<dbReference type="InterPro" id="IPR013783">
    <property type="entry name" value="Ig-like_fold"/>
</dbReference>